<keyword evidence="6" id="KW-0963">Cytoplasm</keyword>
<keyword evidence="8" id="KW-0653">Protein transport</keyword>
<feature type="coiled-coil region" evidence="10">
    <location>
        <begin position="29"/>
        <end position="56"/>
    </location>
</feature>
<evidence type="ECO:0000259" key="11">
    <source>
        <dbReference type="Pfam" id="PF02108"/>
    </source>
</evidence>
<evidence type="ECO:0000256" key="8">
    <source>
        <dbReference type="ARBA" id="ARBA00022927"/>
    </source>
</evidence>
<evidence type="ECO:0000256" key="4">
    <source>
        <dbReference type="ARBA" id="ARBA00016507"/>
    </source>
</evidence>
<dbReference type="Proteomes" id="UP000242642">
    <property type="component" value="Unassembled WGS sequence"/>
</dbReference>
<keyword evidence="12" id="KW-0969">Cilium</keyword>
<dbReference type="InterPro" id="IPR051472">
    <property type="entry name" value="T3SS_Stator/FliH"/>
</dbReference>
<sequence>MMTTSNHQSWKPWLPDNLASSNTNESVDYQVKRKELSNLRDKLITEKNQFEDYKKQSYELAKTEGFEEGKRSGFDIGYAEGFAKGQELGLEEARANQEALTLKLAEINDLFNNEMQHIKAIAPEKILQLALSAAKYLLQINSTILQEELAKKVQDELEKLPIAPKQLTLKINEYDWQFVTDSLKELFAQNNWKMLKDDELASGGFHIETDTQEIDATLEKRWEQIINLTRGGMSDA</sequence>
<dbReference type="InterPro" id="IPR000563">
    <property type="entry name" value="Flag_FliH"/>
</dbReference>
<keyword evidence="9" id="KW-1006">Bacterial flagellum protein export</keyword>
<evidence type="ECO:0000256" key="2">
    <source>
        <dbReference type="ARBA" id="ARBA00004496"/>
    </source>
</evidence>
<dbReference type="STRING" id="1123402.SAMN02583745_00691"/>
<feature type="domain" description="Flagellar assembly protein FliH/Type III secretion system HrpE" evidence="11">
    <location>
        <begin position="102"/>
        <end position="225"/>
    </location>
</feature>
<keyword evidence="13" id="KW-1185">Reference proteome</keyword>
<dbReference type="InterPro" id="IPR018035">
    <property type="entry name" value="Flagellar_FliH/T3SS_HrpE"/>
</dbReference>
<dbReference type="GO" id="GO:0015031">
    <property type="term" value="P:protein transport"/>
    <property type="evidence" value="ECO:0007669"/>
    <property type="project" value="UniProtKB-KW"/>
</dbReference>
<dbReference type="GO" id="GO:0005829">
    <property type="term" value="C:cytosol"/>
    <property type="evidence" value="ECO:0007669"/>
    <property type="project" value="TreeGrafter"/>
</dbReference>
<dbReference type="GO" id="GO:0044781">
    <property type="term" value="P:bacterial-type flagellum organization"/>
    <property type="evidence" value="ECO:0007669"/>
    <property type="project" value="UniProtKB-KW"/>
</dbReference>
<keyword evidence="7" id="KW-1005">Bacterial flagellum biogenesis</keyword>
<dbReference type="SUPFAM" id="SSF160527">
    <property type="entry name" value="V-type ATPase subunit E-like"/>
    <property type="match status" value="1"/>
</dbReference>
<accession>A0A1H9ZTF1</accession>
<reference evidence="13" key="1">
    <citation type="submission" date="2016-10" db="EMBL/GenBank/DDBJ databases">
        <authorList>
            <person name="Varghese N."/>
            <person name="Submissions S."/>
        </authorList>
    </citation>
    <scope>NUCLEOTIDE SEQUENCE [LARGE SCALE GENOMIC DNA]</scope>
    <source>
        <strain evidence="13">DSM 18579</strain>
    </source>
</reference>
<evidence type="ECO:0000256" key="1">
    <source>
        <dbReference type="ARBA" id="ARBA00003041"/>
    </source>
</evidence>
<comment type="similarity">
    <text evidence="3">Belongs to the FliH family.</text>
</comment>
<keyword evidence="12" id="KW-0282">Flagellum</keyword>
<dbReference type="GO" id="GO:0003774">
    <property type="term" value="F:cytoskeletal motor activity"/>
    <property type="evidence" value="ECO:0007669"/>
    <property type="project" value="InterPro"/>
</dbReference>
<evidence type="ECO:0000256" key="6">
    <source>
        <dbReference type="ARBA" id="ARBA00022490"/>
    </source>
</evidence>
<dbReference type="RefSeq" id="WP_093317840.1">
    <property type="nucleotide sequence ID" value="NZ_FOHV01000004.1"/>
</dbReference>
<evidence type="ECO:0000256" key="9">
    <source>
        <dbReference type="ARBA" id="ARBA00023225"/>
    </source>
</evidence>
<dbReference type="GO" id="GO:0071973">
    <property type="term" value="P:bacterial-type flagellum-dependent cell motility"/>
    <property type="evidence" value="ECO:0007669"/>
    <property type="project" value="InterPro"/>
</dbReference>
<dbReference type="OrthoDB" id="6415116at2"/>
<evidence type="ECO:0000313" key="12">
    <source>
        <dbReference type="EMBL" id="SES85048.1"/>
    </source>
</evidence>
<evidence type="ECO:0000256" key="10">
    <source>
        <dbReference type="SAM" id="Coils"/>
    </source>
</evidence>
<gene>
    <name evidence="12" type="ORF">SAMN02583745_00691</name>
</gene>
<protein>
    <recommendedName>
        <fullName evidence="4">Flagellar assembly protein FliH</fullName>
    </recommendedName>
</protein>
<evidence type="ECO:0000256" key="7">
    <source>
        <dbReference type="ARBA" id="ARBA00022795"/>
    </source>
</evidence>
<dbReference type="PANTHER" id="PTHR34982:SF1">
    <property type="entry name" value="FLAGELLAR ASSEMBLY PROTEIN FLIH"/>
    <property type="match status" value="1"/>
</dbReference>
<keyword evidence="10" id="KW-0175">Coiled coil</keyword>
<dbReference type="GO" id="GO:0009288">
    <property type="term" value="C:bacterial-type flagellum"/>
    <property type="evidence" value="ECO:0007669"/>
    <property type="project" value="InterPro"/>
</dbReference>
<dbReference type="EMBL" id="FOHV01000004">
    <property type="protein sequence ID" value="SES85048.1"/>
    <property type="molecule type" value="Genomic_DNA"/>
</dbReference>
<dbReference type="PRINTS" id="PR01003">
    <property type="entry name" value="FLGFLIH"/>
</dbReference>
<name>A0A1H9ZTF1_9GAMM</name>
<comment type="function">
    <text evidence="1">Needed for flagellar regrowth and assembly.</text>
</comment>
<evidence type="ECO:0000313" key="13">
    <source>
        <dbReference type="Proteomes" id="UP000242642"/>
    </source>
</evidence>
<dbReference type="Pfam" id="PF02108">
    <property type="entry name" value="FliH"/>
    <property type="match status" value="1"/>
</dbReference>
<organism evidence="12 13">
    <name type="scientific">Thorsellia anophelis DSM 18579</name>
    <dbReference type="NCBI Taxonomy" id="1123402"/>
    <lineage>
        <taxon>Bacteria</taxon>
        <taxon>Pseudomonadati</taxon>
        <taxon>Pseudomonadota</taxon>
        <taxon>Gammaproteobacteria</taxon>
        <taxon>Enterobacterales</taxon>
        <taxon>Thorselliaceae</taxon>
        <taxon>Thorsellia</taxon>
    </lineage>
</organism>
<evidence type="ECO:0000256" key="5">
    <source>
        <dbReference type="ARBA" id="ARBA00022448"/>
    </source>
</evidence>
<comment type="subcellular location">
    <subcellularLocation>
        <location evidence="2">Cytoplasm</location>
    </subcellularLocation>
</comment>
<proteinExistence type="inferred from homology"/>
<evidence type="ECO:0000256" key="3">
    <source>
        <dbReference type="ARBA" id="ARBA00006602"/>
    </source>
</evidence>
<dbReference type="PANTHER" id="PTHR34982">
    <property type="entry name" value="YOP PROTEINS TRANSLOCATION PROTEIN L"/>
    <property type="match status" value="1"/>
</dbReference>
<keyword evidence="12" id="KW-0966">Cell projection</keyword>
<keyword evidence="5" id="KW-0813">Transport</keyword>
<dbReference type="AlphaFoldDB" id="A0A1H9ZTF1"/>